<sequence>MVGRGISGCIHPPRRPPFRSADGRFTRKSYPYRGVNLEIRRAAEHRGGRDACARNGRSPYSGAHSRHHSEGRPEIGGHGNSLAAAGCMLGLAAEEIPPGGLAPKDPAFPVVACAVFGPSGPDEQR</sequence>
<protein>
    <submittedName>
        <fullName evidence="2">Uncharacterized protein</fullName>
    </submittedName>
</protein>
<organism evidence="2 3">
    <name type="scientific">Actinoplanes nipponensis</name>
    <dbReference type="NCBI Taxonomy" id="135950"/>
    <lineage>
        <taxon>Bacteria</taxon>
        <taxon>Bacillati</taxon>
        <taxon>Actinomycetota</taxon>
        <taxon>Actinomycetes</taxon>
        <taxon>Micromonosporales</taxon>
        <taxon>Micromonosporaceae</taxon>
        <taxon>Actinoplanes</taxon>
    </lineage>
</organism>
<evidence type="ECO:0000313" key="3">
    <source>
        <dbReference type="Proteomes" id="UP000647172"/>
    </source>
</evidence>
<evidence type="ECO:0000256" key="1">
    <source>
        <dbReference type="SAM" id="MobiDB-lite"/>
    </source>
</evidence>
<dbReference type="EMBL" id="BOMQ01000053">
    <property type="protein sequence ID" value="GIE50961.1"/>
    <property type="molecule type" value="Genomic_DNA"/>
</dbReference>
<gene>
    <name evidence="2" type="ORF">Ani05nite_44950</name>
</gene>
<evidence type="ECO:0000313" key="2">
    <source>
        <dbReference type="EMBL" id="GIE50961.1"/>
    </source>
</evidence>
<dbReference type="AlphaFoldDB" id="A0A919MMW6"/>
<accession>A0A919MMW6</accession>
<dbReference type="Proteomes" id="UP000647172">
    <property type="component" value="Unassembled WGS sequence"/>
</dbReference>
<comment type="caution">
    <text evidence="2">The sequence shown here is derived from an EMBL/GenBank/DDBJ whole genome shotgun (WGS) entry which is preliminary data.</text>
</comment>
<reference evidence="2" key="1">
    <citation type="submission" date="2021-01" db="EMBL/GenBank/DDBJ databases">
        <title>Whole genome shotgun sequence of Actinoplanes nipponensis NBRC 14063.</title>
        <authorList>
            <person name="Komaki H."/>
            <person name="Tamura T."/>
        </authorList>
    </citation>
    <scope>NUCLEOTIDE SEQUENCE</scope>
    <source>
        <strain evidence="2">NBRC 14063</strain>
    </source>
</reference>
<feature type="region of interest" description="Disordered" evidence="1">
    <location>
        <begin position="44"/>
        <end position="79"/>
    </location>
</feature>
<feature type="region of interest" description="Disordered" evidence="1">
    <location>
        <begin position="1"/>
        <end position="25"/>
    </location>
</feature>
<name>A0A919MMW6_9ACTN</name>
<proteinExistence type="predicted"/>
<keyword evidence="3" id="KW-1185">Reference proteome</keyword>